<dbReference type="PANTHER" id="PTHR10138:SF0">
    <property type="entry name" value="TRYPTOPHAN 2,3-DIOXYGENASE"/>
    <property type="match status" value="1"/>
</dbReference>
<dbReference type="GO" id="GO:0019441">
    <property type="term" value="P:L-tryptophan catabolic process to kynurenine"/>
    <property type="evidence" value="ECO:0007669"/>
    <property type="project" value="UniProtKB-UniRule"/>
</dbReference>
<dbReference type="Proteomes" id="UP000320184">
    <property type="component" value="Unassembled WGS sequence"/>
</dbReference>
<evidence type="ECO:0000313" key="10">
    <source>
        <dbReference type="EMBL" id="TMQ47891.1"/>
    </source>
</evidence>
<keyword evidence="4 9" id="KW-0223">Dioxygenase</keyword>
<comment type="subunit">
    <text evidence="1 9">Homotetramer.</text>
</comment>
<comment type="pathway">
    <text evidence="9">Amino-acid degradation; L-tryptophan degradation via kynurenine pathway; L-kynurenine from L-tryptophan: step 1/2.</text>
</comment>
<evidence type="ECO:0000256" key="2">
    <source>
        <dbReference type="ARBA" id="ARBA00022617"/>
    </source>
</evidence>
<comment type="caution">
    <text evidence="9">Lacks conserved residue(s) required for the propagation of feature annotation.</text>
</comment>
<dbReference type="EC" id="1.13.11.11" evidence="9"/>
<dbReference type="PANTHER" id="PTHR10138">
    <property type="entry name" value="TRYPTOPHAN 2,3-DIOXYGENASE"/>
    <property type="match status" value="1"/>
</dbReference>
<accession>A0A538S942</accession>
<feature type="binding site" description="axial binding residue" evidence="9">
    <location>
        <position position="218"/>
    </location>
    <ligand>
        <name>heme</name>
        <dbReference type="ChEBI" id="CHEBI:30413"/>
    </ligand>
    <ligandPart>
        <name>Fe</name>
        <dbReference type="ChEBI" id="CHEBI:18248"/>
    </ligandPart>
</feature>
<dbReference type="GO" id="GO:0004833">
    <property type="term" value="F:L-tryptophan 2,3-dioxygenase activity"/>
    <property type="evidence" value="ECO:0007669"/>
    <property type="project" value="UniProtKB-UniRule"/>
</dbReference>
<dbReference type="InterPro" id="IPR004981">
    <property type="entry name" value="Trp_2_3_dOase"/>
</dbReference>
<feature type="binding site" evidence="9">
    <location>
        <begin position="32"/>
        <end position="36"/>
    </location>
    <ligand>
        <name>substrate</name>
    </ligand>
</feature>
<proteinExistence type="inferred from homology"/>
<dbReference type="GO" id="GO:0019442">
    <property type="term" value="P:L-tryptophan catabolic process to acetyl-CoA"/>
    <property type="evidence" value="ECO:0007669"/>
    <property type="project" value="TreeGrafter"/>
</dbReference>
<keyword evidence="5 9" id="KW-0560">Oxidoreductase</keyword>
<comment type="caution">
    <text evidence="10">The sequence shown here is derived from an EMBL/GenBank/DDBJ whole genome shotgun (WGS) entry which is preliminary data.</text>
</comment>
<evidence type="ECO:0000256" key="1">
    <source>
        <dbReference type="ARBA" id="ARBA00011881"/>
    </source>
</evidence>
<dbReference type="EMBL" id="VBOT01000163">
    <property type="protein sequence ID" value="TMQ47891.1"/>
    <property type="molecule type" value="Genomic_DNA"/>
</dbReference>
<comment type="catalytic activity">
    <reaction evidence="8 9">
        <text>L-tryptophan + O2 = N-formyl-L-kynurenine</text>
        <dbReference type="Rhea" id="RHEA:24536"/>
        <dbReference type="ChEBI" id="CHEBI:15379"/>
        <dbReference type="ChEBI" id="CHEBI:57912"/>
        <dbReference type="ChEBI" id="CHEBI:58629"/>
        <dbReference type="EC" id="1.13.11.11"/>
    </reaction>
</comment>
<dbReference type="GO" id="GO:0020037">
    <property type="term" value="F:heme binding"/>
    <property type="evidence" value="ECO:0007669"/>
    <property type="project" value="UniProtKB-UniRule"/>
</dbReference>
<comment type="cofactor">
    <cofactor evidence="9">
        <name>heme</name>
        <dbReference type="ChEBI" id="CHEBI:30413"/>
    </cofactor>
    <text evidence="9">Binds 1 heme group per subunit.</text>
</comment>
<dbReference type="HAMAP" id="MF_01972">
    <property type="entry name" value="T23O"/>
    <property type="match status" value="1"/>
</dbReference>
<evidence type="ECO:0000256" key="6">
    <source>
        <dbReference type="ARBA" id="ARBA00023004"/>
    </source>
</evidence>
<protein>
    <recommendedName>
        <fullName evidence="9">Tryptophan 2,3-dioxygenase</fullName>
        <shortName evidence="9">TDO</shortName>
        <ecNumber evidence="9">1.13.11.11</ecNumber>
    </recommendedName>
    <alternativeName>
        <fullName evidence="9">Tryptamin 2,3-dioxygenase</fullName>
    </alternativeName>
    <alternativeName>
        <fullName evidence="9">Tryptophan oxygenase</fullName>
        <shortName evidence="9">TO</shortName>
        <shortName evidence="9">TRPO</shortName>
    </alternativeName>
    <alternativeName>
        <fullName evidence="9">Tryptophan pyrrolase</fullName>
    </alternativeName>
    <alternativeName>
        <fullName evidence="9">Tryptophanase</fullName>
    </alternativeName>
</protein>
<name>A0A538S942_UNCEI</name>
<keyword evidence="3 9" id="KW-0479">Metal-binding</keyword>
<evidence type="ECO:0000256" key="5">
    <source>
        <dbReference type="ARBA" id="ARBA00023002"/>
    </source>
</evidence>
<dbReference type="InterPro" id="IPR037217">
    <property type="entry name" value="Trp/Indoleamine_2_3_dOase-like"/>
</dbReference>
<feature type="binding site" evidence="9">
    <location>
        <position position="98"/>
    </location>
    <ligand>
        <name>substrate</name>
    </ligand>
</feature>
<evidence type="ECO:0000256" key="4">
    <source>
        <dbReference type="ARBA" id="ARBA00022964"/>
    </source>
</evidence>
<keyword evidence="7 9" id="KW-0823">Tryptophan catabolism</keyword>
<reference evidence="10 11" key="1">
    <citation type="journal article" date="2019" name="Nat. Microbiol.">
        <title>Mediterranean grassland soil C-N compound turnover is dependent on rainfall and depth, and is mediated by genomically divergent microorganisms.</title>
        <authorList>
            <person name="Diamond S."/>
            <person name="Andeer P.F."/>
            <person name="Li Z."/>
            <person name="Crits-Christoph A."/>
            <person name="Burstein D."/>
            <person name="Anantharaman K."/>
            <person name="Lane K.R."/>
            <person name="Thomas B.C."/>
            <person name="Pan C."/>
            <person name="Northen T.R."/>
            <person name="Banfield J.F."/>
        </authorList>
    </citation>
    <scope>NUCLEOTIDE SEQUENCE [LARGE SCALE GENOMIC DNA]</scope>
    <source>
        <strain evidence="10">WS_3</strain>
    </source>
</reference>
<comment type="function">
    <text evidence="9">Heme-dependent dioxygenase that catalyzes the oxidative cleavage of the L-tryptophan (L-Trp) pyrrole ring and converts L-tryptophan to N-formyl-L-kynurenine. Catalyzes the oxidative cleavage of the indole moiety.</text>
</comment>
<feature type="binding site" evidence="9">
    <location>
        <position position="232"/>
    </location>
    <ligand>
        <name>substrate</name>
    </ligand>
</feature>
<evidence type="ECO:0000256" key="7">
    <source>
        <dbReference type="ARBA" id="ARBA00023079"/>
    </source>
</evidence>
<gene>
    <name evidence="9" type="primary">kynA</name>
    <name evidence="10" type="ORF">E6K73_12950</name>
</gene>
<evidence type="ECO:0000256" key="3">
    <source>
        <dbReference type="ARBA" id="ARBA00022723"/>
    </source>
</evidence>
<organism evidence="10 11">
    <name type="scientific">Eiseniibacteriota bacterium</name>
    <dbReference type="NCBI Taxonomy" id="2212470"/>
    <lineage>
        <taxon>Bacteria</taxon>
        <taxon>Candidatus Eiseniibacteriota</taxon>
    </lineage>
</organism>
<evidence type="ECO:0000313" key="11">
    <source>
        <dbReference type="Proteomes" id="UP000320184"/>
    </source>
</evidence>
<keyword evidence="2 9" id="KW-0349">Heme</keyword>
<dbReference type="GO" id="GO:0046872">
    <property type="term" value="F:metal ion binding"/>
    <property type="evidence" value="ECO:0007669"/>
    <property type="project" value="UniProtKB-KW"/>
</dbReference>
<dbReference type="AlphaFoldDB" id="A0A538S942"/>
<dbReference type="Gene3D" id="1.20.58.480">
    <property type="match status" value="1"/>
</dbReference>
<evidence type="ECO:0000256" key="8">
    <source>
        <dbReference type="ARBA" id="ARBA00050412"/>
    </source>
</evidence>
<sequence>MAVTYSSYLKLDELLSLQQPLSDGPEHDETLFIIIHQVYELWFKELLHELDYLKALLLRRDAARALATLKRVLTILKVVVAQIDVLETMTPLEFLSFRARLESGSGFQSFQFREIEFVLGLKQPGALHRYPAESEARRRLERRFREPTLWDAFLRFLAGAGYAVPAELLGRDVTAAVEPSPALQAVLIDIYRRDALVGTLCERLVDLDEGLQEWRYRHVKMVQRTIGTKRGTGGSEGAPYLMTTLNRPIFPDLWEIRTDL</sequence>
<dbReference type="FunFam" id="1.20.58.480:FF:000001">
    <property type="entry name" value="Tryptophan 2,3-dioxygenase"/>
    <property type="match status" value="1"/>
</dbReference>
<dbReference type="Pfam" id="PF03301">
    <property type="entry name" value="Trp_dioxygenase"/>
    <property type="match status" value="2"/>
</dbReference>
<comment type="similarity">
    <text evidence="9">Belongs to the tryptophan 2,3-dioxygenase family.</text>
</comment>
<dbReference type="SUPFAM" id="SSF140959">
    <property type="entry name" value="Indolic compounds 2,3-dioxygenase-like"/>
    <property type="match status" value="1"/>
</dbReference>
<dbReference type="UniPathway" id="UPA00333">
    <property type="reaction ID" value="UER00453"/>
</dbReference>
<keyword evidence="6 9" id="KW-0408">Iron</keyword>
<evidence type="ECO:0000256" key="9">
    <source>
        <dbReference type="HAMAP-Rule" id="MF_01972"/>
    </source>
</evidence>